<accession>A0A1V4H173</accession>
<feature type="signal peptide" evidence="1">
    <location>
        <begin position="1"/>
        <end position="22"/>
    </location>
</feature>
<dbReference type="Proteomes" id="UP000191025">
    <property type="component" value="Unassembled WGS sequence"/>
</dbReference>
<proteinExistence type="predicted"/>
<organism evidence="2 3">
    <name type="scientific">Moraxella lacunata</name>
    <dbReference type="NCBI Taxonomy" id="477"/>
    <lineage>
        <taxon>Bacteria</taxon>
        <taxon>Pseudomonadati</taxon>
        <taxon>Pseudomonadota</taxon>
        <taxon>Gammaproteobacteria</taxon>
        <taxon>Moraxellales</taxon>
        <taxon>Moraxellaceae</taxon>
        <taxon>Moraxella</taxon>
    </lineage>
</organism>
<sequence>MNFINKIILISILSLCAFKAAAKDIPSAFHGQWVAQHGSPIDNQTAQVACHALKHNDIATSLSDETSPYLIMLTVDKQRLHYVHNGNAEQREIFTQLRFSKKYTPNHIAGTAKYSGLSRHPDPARDFELRLQDGILHSHYWEHNHDTGKMDFWDNDKFVRCF</sequence>
<feature type="chain" id="PRO_5010702163" evidence="1">
    <location>
        <begin position="23"/>
        <end position="162"/>
    </location>
</feature>
<protein>
    <submittedName>
        <fullName evidence="2">Uncharacterized protein</fullName>
    </submittedName>
</protein>
<evidence type="ECO:0000256" key="1">
    <source>
        <dbReference type="SAM" id="SignalP"/>
    </source>
</evidence>
<gene>
    <name evidence="2" type="ORF">B5J94_03140</name>
</gene>
<dbReference type="EMBL" id="MXAN01000015">
    <property type="protein sequence ID" value="OPH38430.1"/>
    <property type="molecule type" value="Genomic_DNA"/>
</dbReference>
<keyword evidence="1" id="KW-0732">Signal</keyword>
<dbReference type="AlphaFoldDB" id="A0A1V4H173"/>
<evidence type="ECO:0000313" key="3">
    <source>
        <dbReference type="Proteomes" id="UP000191025"/>
    </source>
</evidence>
<comment type="caution">
    <text evidence="2">The sequence shown here is derived from an EMBL/GenBank/DDBJ whole genome shotgun (WGS) entry which is preliminary data.</text>
</comment>
<name>A0A1V4H173_MORLA</name>
<reference evidence="3" key="1">
    <citation type="submission" date="2017-03" db="EMBL/GenBank/DDBJ databases">
        <title>Draft genome sequence of Moraxella equi CCUG 4950T type strain.</title>
        <authorList>
            <person name="Salva-Serra F."/>
            <person name="Engstrom-Jakobsson H."/>
            <person name="Thorell K."/>
            <person name="Jaen-Luchoro D."/>
            <person name="Gonzales-Siles L."/>
            <person name="Karlsson R."/>
            <person name="Yazdan S."/>
            <person name="Boulund F."/>
            <person name="Johnning A."/>
            <person name="Engstrand L."/>
            <person name="Kristiansson E."/>
            <person name="Moore E."/>
        </authorList>
    </citation>
    <scope>NUCLEOTIDE SEQUENCE [LARGE SCALE GENOMIC DNA]</scope>
    <source>
        <strain evidence="3">CCUG 4441</strain>
    </source>
</reference>
<evidence type="ECO:0000313" key="2">
    <source>
        <dbReference type="EMBL" id="OPH38430.1"/>
    </source>
</evidence>